<gene>
    <name evidence="2" type="ORF">F511_39929</name>
</gene>
<dbReference type="EMBL" id="KV010374">
    <property type="protein sequence ID" value="KZV27688.1"/>
    <property type="molecule type" value="Genomic_DNA"/>
</dbReference>
<keyword evidence="3" id="KW-1185">Reference proteome</keyword>
<evidence type="ECO:0000256" key="1">
    <source>
        <dbReference type="SAM" id="MobiDB-lite"/>
    </source>
</evidence>
<feature type="compositionally biased region" description="Polar residues" evidence="1">
    <location>
        <begin position="16"/>
        <end position="27"/>
    </location>
</feature>
<organism evidence="2 3">
    <name type="scientific">Dorcoceras hygrometricum</name>
    <dbReference type="NCBI Taxonomy" id="472368"/>
    <lineage>
        <taxon>Eukaryota</taxon>
        <taxon>Viridiplantae</taxon>
        <taxon>Streptophyta</taxon>
        <taxon>Embryophyta</taxon>
        <taxon>Tracheophyta</taxon>
        <taxon>Spermatophyta</taxon>
        <taxon>Magnoliopsida</taxon>
        <taxon>eudicotyledons</taxon>
        <taxon>Gunneridae</taxon>
        <taxon>Pentapetalae</taxon>
        <taxon>asterids</taxon>
        <taxon>lamiids</taxon>
        <taxon>Lamiales</taxon>
        <taxon>Gesneriaceae</taxon>
        <taxon>Didymocarpoideae</taxon>
        <taxon>Trichosporeae</taxon>
        <taxon>Loxocarpinae</taxon>
        <taxon>Dorcoceras</taxon>
    </lineage>
</organism>
<dbReference type="Proteomes" id="UP000250235">
    <property type="component" value="Unassembled WGS sequence"/>
</dbReference>
<accession>A0A2Z7B2K1</accession>
<protein>
    <submittedName>
        <fullName evidence="2">Uncharacterized protein</fullName>
    </submittedName>
</protein>
<evidence type="ECO:0000313" key="2">
    <source>
        <dbReference type="EMBL" id="KZV27688.1"/>
    </source>
</evidence>
<proteinExistence type="predicted"/>
<sequence>MTGAPPAGPPPGPFGSNDTNHGPNRGSQCAREGHEDGCSPCARTRREIGAQSALDHQASLMDDKFQNFELWGGGGWLLHQKGG</sequence>
<evidence type="ECO:0000313" key="3">
    <source>
        <dbReference type="Proteomes" id="UP000250235"/>
    </source>
</evidence>
<dbReference type="AlphaFoldDB" id="A0A2Z7B2K1"/>
<name>A0A2Z7B2K1_9LAMI</name>
<reference evidence="2 3" key="1">
    <citation type="journal article" date="2015" name="Proc. Natl. Acad. Sci. U.S.A.">
        <title>The resurrection genome of Boea hygrometrica: A blueprint for survival of dehydration.</title>
        <authorList>
            <person name="Xiao L."/>
            <person name="Yang G."/>
            <person name="Zhang L."/>
            <person name="Yang X."/>
            <person name="Zhao S."/>
            <person name="Ji Z."/>
            <person name="Zhou Q."/>
            <person name="Hu M."/>
            <person name="Wang Y."/>
            <person name="Chen M."/>
            <person name="Xu Y."/>
            <person name="Jin H."/>
            <person name="Xiao X."/>
            <person name="Hu G."/>
            <person name="Bao F."/>
            <person name="Hu Y."/>
            <person name="Wan P."/>
            <person name="Li L."/>
            <person name="Deng X."/>
            <person name="Kuang T."/>
            <person name="Xiang C."/>
            <person name="Zhu J.K."/>
            <person name="Oliver M.J."/>
            <person name="He Y."/>
        </authorList>
    </citation>
    <scope>NUCLEOTIDE SEQUENCE [LARGE SCALE GENOMIC DNA]</scope>
    <source>
        <strain evidence="3">cv. XS01</strain>
    </source>
</reference>
<feature type="region of interest" description="Disordered" evidence="1">
    <location>
        <begin position="1"/>
        <end position="39"/>
    </location>
</feature>
<feature type="compositionally biased region" description="Pro residues" evidence="1">
    <location>
        <begin position="1"/>
        <end position="13"/>
    </location>
</feature>